<dbReference type="EMBL" id="JAIZPD010000004">
    <property type="protein sequence ID" value="KAH0964216.1"/>
    <property type="molecule type" value="Genomic_DNA"/>
</dbReference>
<name>A0A9P8SIT2_9HYPO</name>
<feature type="transmembrane region" description="Helical" evidence="2">
    <location>
        <begin position="243"/>
        <end position="265"/>
    </location>
</feature>
<gene>
    <name evidence="3" type="ORF">HRG_04644</name>
</gene>
<reference evidence="3" key="1">
    <citation type="submission" date="2021-09" db="EMBL/GenBank/DDBJ databases">
        <title>A high-quality genome of the endoparasitic fungus Hirsutella rhossiliensis with a comparison of Hirsutella genomes reveals transposable elements contributing to genome size variation.</title>
        <authorList>
            <person name="Lin R."/>
            <person name="Jiao Y."/>
            <person name="Sun X."/>
            <person name="Ling J."/>
            <person name="Xie B."/>
            <person name="Cheng X."/>
        </authorList>
    </citation>
    <scope>NUCLEOTIDE SEQUENCE</scope>
    <source>
        <strain evidence="3">HR02</strain>
    </source>
</reference>
<feature type="transmembrane region" description="Helical" evidence="2">
    <location>
        <begin position="329"/>
        <end position="348"/>
    </location>
</feature>
<dbReference type="InterPro" id="IPR021460">
    <property type="entry name" value="DUF3112"/>
</dbReference>
<protein>
    <submittedName>
        <fullName evidence="3">Uncharacterized protein</fullName>
    </submittedName>
</protein>
<comment type="caution">
    <text evidence="3">The sequence shown here is derived from an EMBL/GenBank/DDBJ whole genome shotgun (WGS) entry which is preliminary data.</text>
</comment>
<feature type="transmembrane region" description="Helical" evidence="2">
    <location>
        <begin position="285"/>
        <end position="309"/>
    </location>
</feature>
<dbReference type="AlphaFoldDB" id="A0A9P8SIT2"/>
<keyword evidence="2" id="KW-0472">Membrane</keyword>
<dbReference type="PANTHER" id="PTHR35184">
    <property type="entry name" value="YALI0C10208P"/>
    <property type="match status" value="1"/>
</dbReference>
<dbReference type="PANTHER" id="PTHR35184:SF1">
    <property type="entry name" value="INTEGRAL MEMBRANE PROTEIN"/>
    <property type="match status" value="1"/>
</dbReference>
<evidence type="ECO:0000313" key="4">
    <source>
        <dbReference type="Proteomes" id="UP000824596"/>
    </source>
</evidence>
<keyword evidence="2" id="KW-0812">Transmembrane</keyword>
<evidence type="ECO:0000256" key="2">
    <source>
        <dbReference type="SAM" id="Phobius"/>
    </source>
</evidence>
<sequence length="561" mass="60261">MKRDGSMASRWNMHIRRNESSPGRPSAEPPSAVAQVDVFMCLPADTVKGASLVDDVSFILPITSTIGQARQPQTITLSRATPSNTRQPSSTPMADMVAASMTPAMVDSGANAQNQANAGMGAPAAATMMPAAASMASNSRAASSMQQAGQVGAAVAPMEPMMIDPANGPFLGGTPTSTDDVLLTVIFLILFALGAFTHISIYRANAKRGHKFLLSDLVFDFCMVRAVTCIFRIIWAFFSPRGIILVALIFENGGAVVVFAVNLFFAQRIVRAMHPRIGWHPAFGYFSLFLIFSVPAIVVMNIAVISVSFFSVGKMARLQATEEALKFGASWNLMLSVMPLVLVFLAAAMPGPPPENFGSGELRCKSTVLVFSAVTLAVGAAVRLAALTNPEAGLAMSPLFSKAVFYATGFMLEILTVVAYAYFRVDLLFHIPNGASRPGDYSAGSGDKILGAQSWSAREIENEFARLGIRYERLRGSGGSQNNEFIAIFYPASNQPDMSGGLPGSRGTDFQYGDAELSPRNVTRVGRRQTIMESVRPPRPQRPTSETFYMTEKLPPSQFDD</sequence>
<keyword evidence="2" id="KW-1133">Transmembrane helix</keyword>
<keyword evidence="4" id="KW-1185">Reference proteome</keyword>
<feature type="transmembrane region" description="Helical" evidence="2">
    <location>
        <begin position="181"/>
        <end position="201"/>
    </location>
</feature>
<organism evidence="3 4">
    <name type="scientific">Hirsutella rhossiliensis</name>
    <dbReference type="NCBI Taxonomy" id="111463"/>
    <lineage>
        <taxon>Eukaryota</taxon>
        <taxon>Fungi</taxon>
        <taxon>Dikarya</taxon>
        <taxon>Ascomycota</taxon>
        <taxon>Pezizomycotina</taxon>
        <taxon>Sordariomycetes</taxon>
        <taxon>Hypocreomycetidae</taxon>
        <taxon>Hypocreales</taxon>
        <taxon>Ophiocordycipitaceae</taxon>
        <taxon>Hirsutella</taxon>
    </lineage>
</organism>
<dbReference type="Proteomes" id="UP000824596">
    <property type="component" value="Unassembled WGS sequence"/>
</dbReference>
<feature type="transmembrane region" description="Helical" evidence="2">
    <location>
        <begin position="368"/>
        <end position="388"/>
    </location>
</feature>
<feature type="transmembrane region" description="Helical" evidence="2">
    <location>
        <begin position="403"/>
        <end position="423"/>
    </location>
</feature>
<dbReference type="GeneID" id="68353773"/>
<evidence type="ECO:0000313" key="3">
    <source>
        <dbReference type="EMBL" id="KAH0964216.1"/>
    </source>
</evidence>
<evidence type="ECO:0000256" key="1">
    <source>
        <dbReference type="SAM" id="MobiDB-lite"/>
    </source>
</evidence>
<dbReference type="RefSeq" id="XP_044721729.1">
    <property type="nucleotide sequence ID" value="XM_044863115.1"/>
</dbReference>
<dbReference type="Pfam" id="PF11309">
    <property type="entry name" value="DUF3112"/>
    <property type="match status" value="1"/>
</dbReference>
<dbReference type="OrthoDB" id="3357002at2759"/>
<accession>A0A9P8SIT2</accession>
<proteinExistence type="predicted"/>
<feature type="transmembrane region" description="Helical" evidence="2">
    <location>
        <begin position="213"/>
        <end position="237"/>
    </location>
</feature>
<feature type="region of interest" description="Disordered" evidence="1">
    <location>
        <begin position="1"/>
        <end position="30"/>
    </location>
</feature>
<feature type="region of interest" description="Disordered" evidence="1">
    <location>
        <begin position="525"/>
        <end position="561"/>
    </location>
</feature>